<dbReference type="AlphaFoldDB" id="A0A939F145"/>
<keyword evidence="1" id="KW-0732">Signal</keyword>
<comment type="caution">
    <text evidence="2">The sequence shown here is derived from an EMBL/GenBank/DDBJ whole genome shotgun (WGS) entry which is preliminary data.</text>
</comment>
<evidence type="ECO:0000313" key="2">
    <source>
        <dbReference type="EMBL" id="MBO0360934.1"/>
    </source>
</evidence>
<reference evidence="2" key="1">
    <citation type="submission" date="2021-03" db="EMBL/GenBank/DDBJ databases">
        <authorList>
            <person name="Kim M.K."/>
        </authorList>
    </citation>
    <scope>NUCLEOTIDE SEQUENCE</scope>
    <source>
        <strain evidence="2">BT186</strain>
    </source>
</reference>
<protein>
    <recommendedName>
        <fullName evidence="4">Fibronectin type III domain-containing protein</fullName>
    </recommendedName>
</protein>
<feature type="signal peptide" evidence="1">
    <location>
        <begin position="1"/>
        <end position="20"/>
    </location>
</feature>
<dbReference type="InterPro" id="IPR013783">
    <property type="entry name" value="Ig-like_fold"/>
</dbReference>
<keyword evidence="3" id="KW-1185">Reference proteome</keyword>
<dbReference type="Proteomes" id="UP000664144">
    <property type="component" value="Unassembled WGS sequence"/>
</dbReference>
<evidence type="ECO:0000313" key="3">
    <source>
        <dbReference type="Proteomes" id="UP000664144"/>
    </source>
</evidence>
<dbReference type="EMBL" id="JAFLQZ010000027">
    <property type="protein sequence ID" value="MBO0360934.1"/>
    <property type="molecule type" value="Genomic_DNA"/>
</dbReference>
<sequence length="138" mass="15226">MLLKVSFPLLLLLLLSISLAFGATITLFQASYDNSNVQIVWEVANEAGVQNYELYRKANNEPAFTKLTTISPSGQSRYQYLDTDVYRGTAGGTGTMGGPFTYRLTVRTTTTDQSYTSTLGQTPSAVQRSWGSIKSMFR</sequence>
<organism evidence="2 3">
    <name type="scientific">Hymenobacter telluris</name>
    <dbReference type="NCBI Taxonomy" id="2816474"/>
    <lineage>
        <taxon>Bacteria</taxon>
        <taxon>Pseudomonadati</taxon>
        <taxon>Bacteroidota</taxon>
        <taxon>Cytophagia</taxon>
        <taxon>Cytophagales</taxon>
        <taxon>Hymenobacteraceae</taxon>
        <taxon>Hymenobacter</taxon>
    </lineage>
</organism>
<accession>A0A939F145</accession>
<name>A0A939F145_9BACT</name>
<proteinExistence type="predicted"/>
<gene>
    <name evidence="2" type="ORF">J0X19_23440</name>
</gene>
<evidence type="ECO:0008006" key="4">
    <source>
        <dbReference type="Google" id="ProtNLM"/>
    </source>
</evidence>
<feature type="chain" id="PRO_5038105846" description="Fibronectin type III domain-containing protein" evidence="1">
    <location>
        <begin position="21"/>
        <end position="138"/>
    </location>
</feature>
<evidence type="ECO:0000256" key="1">
    <source>
        <dbReference type="SAM" id="SignalP"/>
    </source>
</evidence>
<dbReference type="Gene3D" id="2.60.40.10">
    <property type="entry name" value="Immunoglobulins"/>
    <property type="match status" value="1"/>
</dbReference>